<keyword evidence="3" id="KW-1185">Reference proteome</keyword>
<dbReference type="EMBL" id="JAPWIS010000008">
    <property type="protein sequence ID" value="MCZ4585421.1"/>
    <property type="molecule type" value="Genomic_DNA"/>
</dbReference>
<reference evidence="2" key="2">
    <citation type="submission" date="2023-07" db="EMBL/GenBank/DDBJ databases">
        <title>Genomic analysis of Rhodococcus opacus VOC-14 with glycol ethers degradation activity.</title>
        <authorList>
            <person name="Narkevich D.A."/>
            <person name="Hlushen A.M."/>
            <person name="Akhremchuk A.E."/>
            <person name="Sikolenko M.A."/>
            <person name="Valentovich L.N."/>
        </authorList>
    </citation>
    <scope>NUCLEOTIDE SEQUENCE</scope>
    <source>
        <strain evidence="2">VOC-14</strain>
    </source>
</reference>
<dbReference type="Proteomes" id="UP001231166">
    <property type="component" value="Chromosome"/>
</dbReference>
<dbReference type="RefSeq" id="WP_005264255.1">
    <property type="nucleotide sequence ID" value="NZ_CAJUXZ010000001.1"/>
</dbReference>
<evidence type="ECO:0000313" key="4">
    <source>
        <dbReference type="Proteomes" id="UP001231166"/>
    </source>
</evidence>
<dbReference type="Proteomes" id="UP001066327">
    <property type="component" value="Unassembled WGS sequence"/>
</dbReference>
<dbReference type="AlphaFoldDB" id="A0AAX3YKI1"/>
<evidence type="ECO:0000313" key="2">
    <source>
        <dbReference type="EMBL" id="WLF48944.1"/>
    </source>
</evidence>
<evidence type="ECO:0000313" key="3">
    <source>
        <dbReference type="Proteomes" id="UP001066327"/>
    </source>
</evidence>
<evidence type="ECO:0000313" key="1">
    <source>
        <dbReference type="EMBL" id="MCZ4585421.1"/>
    </source>
</evidence>
<sequence>MVVIHAHDHTAESSFGLGILYQQELQIGDEQAEHLNGQWQAALKAARPLWR</sequence>
<reference evidence="1" key="1">
    <citation type="submission" date="2022-12" db="EMBL/GenBank/DDBJ databases">
        <authorList>
            <person name="Krivoruchko A.V."/>
            <person name="Elkin A."/>
        </authorList>
    </citation>
    <scope>NUCLEOTIDE SEQUENCE</scope>
    <source>
        <strain evidence="1">IEGM 249</strain>
    </source>
</reference>
<proteinExistence type="predicted"/>
<name>A0AAX3YKI1_RHOOP</name>
<accession>A0AAX3YKI1</accession>
<dbReference type="EMBL" id="CP130953">
    <property type="protein sequence ID" value="WLF48944.1"/>
    <property type="molecule type" value="Genomic_DNA"/>
</dbReference>
<protein>
    <submittedName>
        <fullName evidence="2">Uncharacterized protein</fullName>
    </submittedName>
</protein>
<organism evidence="2 4">
    <name type="scientific">Rhodococcus opacus</name>
    <name type="common">Nocardia opaca</name>
    <dbReference type="NCBI Taxonomy" id="37919"/>
    <lineage>
        <taxon>Bacteria</taxon>
        <taxon>Bacillati</taxon>
        <taxon>Actinomycetota</taxon>
        <taxon>Actinomycetes</taxon>
        <taxon>Mycobacteriales</taxon>
        <taxon>Nocardiaceae</taxon>
        <taxon>Rhodococcus</taxon>
    </lineage>
</organism>
<gene>
    <name evidence="1" type="ORF">O4328_17225</name>
    <name evidence="2" type="ORF">Q5707_08110</name>
</gene>